<proteinExistence type="predicted"/>
<organism evidence="1 2">
    <name type="scientific">Amantichitinum ursilacus</name>
    <dbReference type="NCBI Taxonomy" id="857265"/>
    <lineage>
        <taxon>Bacteria</taxon>
        <taxon>Pseudomonadati</taxon>
        <taxon>Pseudomonadota</taxon>
        <taxon>Betaproteobacteria</taxon>
        <taxon>Neisseriales</taxon>
        <taxon>Chitinibacteraceae</taxon>
        <taxon>Amantichitinum</taxon>
    </lineage>
</organism>
<gene>
    <name evidence="1" type="ORF">WG78_16670</name>
</gene>
<dbReference type="EMBL" id="LAQT01000027">
    <property type="protein sequence ID" value="KPC50706.1"/>
    <property type="molecule type" value="Genomic_DNA"/>
</dbReference>
<dbReference type="STRING" id="857265.WG78_16670"/>
<reference evidence="1 2" key="1">
    <citation type="submission" date="2015-07" db="EMBL/GenBank/DDBJ databases">
        <title>Draft genome sequence of the Amantichitinum ursilacus IGB-41, a new chitin-degrading bacterium.</title>
        <authorList>
            <person name="Kirstahler P."/>
            <person name="Guenther M."/>
            <person name="Grumaz C."/>
            <person name="Rupp S."/>
            <person name="Zibek S."/>
            <person name="Sohn K."/>
        </authorList>
    </citation>
    <scope>NUCLEOTIDE SEQUENCE [LARGE SCALE GENOMIC DNA]</scope>
    <source>
        <strain evidence="1 2">IGB-41</strain>
    </source>
</reference>
<evidence type="ECO:0000313" key="2">
    <source>
        <dbReference type="Proteomes" id="UP000037939"/>
    </source>
</evidence>
<accession>A0A0N0GM40</accession>
<comment type="caution">
    <text evidence="1">The sequence shown here is derived from an EMBL/GenBank/DDBJ whole genome shotgun (WGS) entry which is preliminary data.</text>
</comment>
<name>A0A0N0GM40_9NEIS</name>
<keyword evidence="2" id="KW-1185">Reference proteome</keyword>
<dbReference type="Proteomes" id="UP000037939">
    <property type="component" value="Unassembled WGS sequence"/>
</dbReference>
<evidence type="ECO:0000313" key="1">
    <source>
        <dbReference type="EMBL" id="KPC50706.1"/>
    </source>
</evidence>
<sequence>MKLPLALAVKNFLGIFALTPFEQALLRGWEARWIHMIERSLPIRSLASPSCTTTSAVWSKPPKATMLPAFGVSVVFMSPQGQKVAKQAAHVVAQMCQPTPLKDPCDDLKQRVRLAKDRIRQNDKKGEAVCRDGMSRYQLQQRVNDWINLASARAQRDQTCHGGDDENRQIEQATAWHQLSNCQGFLR</sequence>
<dbReference type="OrthoDB" id="7876417at2"/>
<protein>
    <submittedName>
        <fullName evidence="1">Uncharacterized protein</fullName>
    </submittedName>
</protein>
<dbReference type="AlphaFoldDB" id="A0A0N0GM40"/>